<evidence type="ECO:0000256" key="1">
    <source>
        <dbReference type="SAM" id="MobiDB-lite"/>
    </source>
</evidence>
<name>A0A0B5J647_9VIRU</name>
<reference evidence="2 3" key="1">
    <citation type="journal article" date="2015" name="Parasitol. Res.">
        <title>Viruses in close associations with free-living amoebae.</title>
        <authorList>
            <person name="Scheid P."/>
        </authorList>
    </citation>
    <scope>NUCLEOTIDE SEQUENCE [LARGE SCALE GENOMIC DNA]</scope>
    <source>
        <strain evidence="2">KlaHel</strain>
    </source>
</reference>
<dbReference type="Proteomes" id="UP000202511">
    <property type="component" value="Segment"/>
</dbReference>
<proteinExistence type="predicted"/>
<dbReference type="GeneID" id="23462087"/>
<protein>
    <submittedName>
        <fullName evidence="2">Uncharacterized protein</fullName>
    </submittedName>
</protein>
<dbReference type="EMBL" id="KP136319">
    <property type="protein sequence ID" value="AJF97170.1"/>
    <property type="molecule type" value="Genomic_DNA"/>
</dbReference>
<evidence type="ECO:0000313" key="3">
    <source>
        <dbReference type="Proteomes" id="UP000202511"/>
    </source>
</evidence>
<feature type="compositionally biased region" description="Polar residues" evidence="1">
    <location>
        <begin position="9"/>
        <end position="22"/>
    </location>
</feature>
<feature type="region of interest" description="Disordered" evidence="1">
    <location>
        <begin position="1"/>
        <end position="24"/>
    </location>
</feature>
<dbReference type="RefSeq" id="YP_009119405.1">
    <property type="nucleotide sequence ID" value="NC_026440.1"/>
</dbReference>
<evidence type="ECO:0000313" key="2">
    <source>
        <dbReference type="EMBL" id="AJF97170.1"/>
    </source>
</evidence>
<organism evidence="2 3">
    <name type="scientific">Pandoravirus inopinatum</name>
    <dbReference type="NCBI Taxonomy" id="1605721"/>
    <lineage>
        <taxon>Viruses</taxon>
        <taxon>Pandoravirus</taxon>
    </lineage>
</organism>
<dbReference type="KEGG" id="vg:23462087"/>
<sequence length="100" mass="11224">MVVPDSFQLGRQLSNEEFTSPPRSLVREDPPILSFLCQAFDYGIYPGLEVGVLSILALEGLHIALPVVVGNVIPVDDFNTRLHPPPHPKYIKQYISDMYM</sequence>
<accession>A0A0B5J647</accession>